<proteinExistence type="predicted"/>
<protein>
    <submittedName>
        <fullName evidence="2">Uncharacterized protein</fullName>
    </submittedName>
</protein>
<dbReference type="Proteomes" id="UP001356427">
    <property type="component" value="Unassembled WGS sequence"/>
</dbReference>
<feature type="region of interest" description="Disordered" evidence="1">
    <location>
        <begin position="1"/>
        <end position="126"/>
    </location>
</feature>
<feature type="compositionally biased region" description="Polar residues" evidence="1">
    <location>
        <begin position="16"/>
        <end position="27"/>
    </location>
</feature>
<gene>
    <name evidence="2" type="ORF">J4Q44_G00014240</name>
</gene>
<feature type="compositionally biased region" description="Basic and acidic residues" evidence="1">
    <location>
        <begin position="50"/>
        <end position="72"/>
    </location>
</feature>
<reference evidence="2 3" key="1">
    <citation type="submission" date="2021-04" db="EMBL/GenBank/DDBJ databases">
        <authorList>
            <person name="De Guttry C."/>
            <person name="Zahm M."/>
            <person name="Klopp C."/>
            <person name="Cabau C."/>
            <person name="Louis A."/>
            <person name="Berthelot C."/>
            <person name="Parey E."/>
            <person name="Roest Crollius H."/>
            <person name="Montfort J."/>
            <person name="Robinson-Rechavi M."/>
            <person name="Bucao C."/>
            <person name="Bouchez O."/>
            <person name="Gislard M."/>
            <person name="Lluch J."/>
            <person name="Milhes M."/>
            <person name="Lampietro C."/>
            <person name="Lopez Roques C."/>
            <person name="Donnadieu C."/>
            <person name="Braasch I."/>
            <person name="Desvignes T."/>
            <person name="Postlethwait J."/>
            <person name="Bobe J."/>
            <person name="Wedekind C."/>
            <person name="Guiguen Y."/>
        </authorList>
    </citation>
    <scope>NUCLEOTIDE SEQUENCE [LARGE SCALE GENOMIC DNA]</scope>
    <source>
        <strain evidence="2">Cs_M1</strain>
        <tissue evidence="2">Blood</tissue>
    </source>
</reference>
<accession>A0AAN8NK61</accession>
<comment type="caution">
    <text evidence="2">The sequence shown here is derived from an EMBL/GenBank/DDBJ whole genome shotgun (WGS) entry which is preliminary data.</text>
</comment>
<evidence type="ECO:0000313" key="3">
    <source>
        <dbReference type="Proteomes" id="UP001356427"/>
    </source>
</evidence>
<dbReference type="AlphaFoldDB" id="A0AAN8NK61"/>
<evidence type="ECO:0000313" key="2">
    <source>
        <dbReference type="EMBL" id="KAK6329446.1"/>
    </source>
</evidence>
<keyword evidence="3" id="KW-1185">Reference proteome</keyword>
<sequence length="126" mass="13977">MVRSKAPPLEGVVRPSVSNTEHCNPSHNIKDMIKQYQYPSNPAPSQPAQRKGEGKMFMKKPDPHDEAMDILKDQMANPPPQKSFSPAAPRKTKGGGWIQSHQCNQTPPTCPSRLPQQHRPPPPGQN</sequence>
<name>A0AAN8NK61_9TELE</name>
<organism evidence="2 3">
    <name type="scientific">Coregonus suidteri</name>
    <dbReference type="NCBI Taxonomy" id="861788"/>
    <lineage>
        <taxon>Eukaryota</taxon>
        <taxon>Metazoa</taxon>
        <taxon>Chordata</taxon>
        <taxon>Craniata</taxon>
        <taxon>Vertebrata</taxon>
        <taxon>Euteleostomi</taxon>
        <taxon>Actinopterygii</taxon>
        <taxon>Neopterygii</taxon>
        <taxon>Teleostei</taxon>
        <taxon>Protacanthopterygii</taxon>
        <taxon>Salmoniformes</taxon>
        <taxon>Salmonidae</taxon>
        <taxon>Coregoninae</taxon>
        <taxon>Coregonus</taxon>
    </lineage>
</organism>
<dbReference type="EMBL" id="JAGTTL010000001">
    <property type="protein sequence ID" value="KAK6329446.1"/>
    <property type="molecule type" value="Genomic_DNA"/>
</dbReference>
<evidence type="ECO:0000256" key="1">
    <source>
        <dbReference type="SAM" id="MobiDB-lite"/>
    </source>
</evidence>